<gene>
    <name evidence="2" type="ORF">D5H75_03480</name>
</gene>
<feature type="transmembrane region" description="Helical" evidence="1">
    <location>
        <begin position="6"/>
        <end position="22"/>
    </location>
</feature>
<dbReference type="OrthoDB" id="4481397at2"/>
<comment type="caution">
    <text evidence="2">The sequence shown here is derived from an EMBL/GenBank/DDBJ whole genome shotgun (WGS) entry which is preliminary data.</text>
</comment>
<keyword evidence="1" id="KW-1133">Transmembrane helix</keyword>
<sequence length="126" mass="13399">MSPVFVVSLLTLPMLALLLIPFHDESGAVDTRNRLAGMRTRQTLASREAWDAAHAWLRRPLRRLAGVTAALLAVSVAGEMAFDLPGAVAAAIAVGLPAVLVGGLMLIARRADQIAARVNRQMAHGR</sequence>
<dbReference type="Pfam" id="PF13630">
    <property type="entry name" value="SdpI"/>
    <property type="match status" value="1"/>
</dbReference>
<protein>
    <submittedName>
        <fullName evidence="2">SdpI family protein</fullName>
    </submittedName>
</protein>
<dbReference type="AlphaFoldDB" id="A0A3A4BAB1"/>
<dbReference type="RefSeq" id="WP_119924822.1">
    <property type="nucleotide sequence ID" value="NZ_QZEY01000001.1"/>
</dbReference>
<feature type="transmembrane region" description="Helical" evidence="1">
    <location>
        <begin position="64"/>
        <end position="82"/>
    </location>
</feature>
<evidence type="ECO:0000313" key="3">
    <source>
        <dbReference type="Proteomes" id="UP000265768"/>
    </source>
</evidence>
<reference evidence="2 3" key="1">
    <citation type="submission" date="2018-09" db="EMBL/GenBank/DDBJ databases">
        <title>YIM 75507 draft genome.</title>
        <authorList>
            <person name="Tang S."/>
            <person name="Feng Y."/>
        </authorList>
    </citation>
    <scope>NUCLEOTIDE SEQUENCE [LARGE SCALE GENOMIC DNA]</scope>
    <source>
        <strain evidence="2 3">YIM 75507</strain>
    </source>
</reference>
<evidence type="ECO:0000313" key="2">
    <source>
        <dbReference type="EMBL" id="RJL35849.1"/>
    </source>
</evidence>
<keyword evidence="1" id="KW-0812">Transmembrane</keyword>
<evidence type="ECO:0000256" key="1">
    <source>
        <dbReference type="SAM" id="Phobius"/>
    </source>
</evidence>
<feature type="transmembrane region" description="Helical" evidence="1">
    <location>
        <begin position="88"/>
        <end position="108"/>
    </location>
</feature>
<proteinExistence type="predicted"/>
<accession>A0A3A4BAB1</accession>
<keyword evidence="3" id="KW-1185">Reference proteome</keyword>
<keyword evidence="1" id="KW-0472">Membrane</keyword>
<organism evidence="2 3">
    <name type="scientific">Bailinhaonella thermotolerans</name>
    <dbReference type="NCBI Taxonomy" id="1070861"/>
    <lineage>
        <taxon>Bacteria</taxon>
        <taxon>Bacillati</taxon>
        <taxon>Actinomycetota</taxon>
        <taxon>Actinomycetes</taxon>
        <taxon>Streptosporangiales</taxon>
        <taxon>Streptosporangiaceae</taxon>
        <taxon>Bailinhaonella</taxon>
    </lineage>
</organism>
<name>A0A3A4BAB1_9ACTN</name>
<dbReference type="InterPro" id="IPR025962">
    <property type="entry name" value="SdpI/YhfL"/>
</dbReference>
<dbReference type="Proteomes" id="UP000265768">
    <property type="component" value="Unassembled WGS sequence"/>
</dbReference>
<dbReference type="EMBL" id="QZEY01000001">
    <property type="protein sequence ID" value="RJL35849.1"/>
    <property type="molecule type" value="Genomic_DNA"/>
</dbReference>